<keyword evidence="1" id="KW-0812">Transmembrane</keyword>
<dbReference type="AlphaFoldDB" id="A0A2P7PZN4"/>
<keyword evidence="1" id="KW-0472">Membrane</keyword>
<sequence length="222" mass="25019">MFGKIKQMSESMIIAIILALGGGFRDAYSYNCRGQVFANAQTGNLVLLSQSIAKKDPALVFKYILPVFAFFIGVYLTEAIKKSCRDFHIIHWRQIIALMEVLMLVAVGFMPESMNHLANVTISLTCAMQVQSFRKFHGVSMATTMCTGNLRSATELLSSYHFTADKEKRTKSRYYYFVILIFGIGAACGAFASDLWGAQSIWIDAFIMMIGFILMFKEETKW</sequence>
<accession>A0A2P7PZN4</accession>
<dbReference type="PANTHER" id="PTHR37314:SF4">
    <property type="entry name" value="UPF0700 TRANSMEMBRANE PROTEIN YOAK"/>
    <property type="match status" value="1"/>
</dbReference>
<comment type="caution">
    <text evidence="2">The sequence shown here is derived from an EMBL/GenBank/DDBJ whole genome shotgun (WGS) entry which is preliminary data.</text>
</comment>
<feature type="transmembrane region" description="Helical" evidence="1">
    <location>
        <begin position="89"/>
        <end position="110"/>
    </location>
</feature>
<dbReference type="EMBL" id="JYGE01000005">
    <property type="protein sequence ID" value="PSJ31199.1"/>
    <property type="molecule type" value="Genomic_DNA"/>
</dbReference>
<protein>
    <submittedName>
        <fullName evidence="2">Membrane protein</fullName>
    </submittedName>
</protein>
<proteinExistence type="predicted"/>
<dbReference type="OrthoDB" id="7057004at2"/>
<reference evidence="2" key="1">
    <citation type="thesis" date="2015" institute="Rutgers" country="The State University of New Jersey, 14 College Farm Rd., New Brunswick, NJ, USA">
        <title>Ammonia toxicity in bacteria and its implications for treatment of and resource recovery from highly nitrogenous organic wastes.</title>
        <authorList>
            <person name="Luther A.K."/>
        </authorList>
    </citation>
    <scope>NUCLEOTIDE SEQUENCE</scope>
    <source>
        <strain evidence="2">RT-10B</strain>
    </source>
</reference>
<evidence type="ECO:0000313" key="3">
    <source>
        <dbReference type="Proteomes" id="UP000241434"/>
    </source>
</evidence>
<dbReference type="Pfam" id="PF06912">
    <property type="entry name" value="DUF1275"/>
    <property type="match status" value="1"/>
</dbReference>
<keyword evidence="3" id="KW-1185">Reference proteome</keyword>
<feature type="transmembrane region" description="Helical" evidence="1">
    <location>
        <begin position="174"/>
        <end position="193"/>
    </location>
</feature>
<keyword evidence="1" id="KW-1133">Transmembrane helix</keyword>
<dbReference type="InterPro" id="IPR010699">
    <property type="entry name" value="DUF1275"/>
</dbReference>
<organism evidence="2 3">
    <name type="scientific">Peptostreptococcus russellii</name>
    <dbReference type="NCBI Taxonomy" id="215200"/>
    <lineage>
        <taxon>Bacteria</taxon>
        <taxon>Bacillati</taxon>
        <taxon>Bacillota</taxon>
        <taxon>Clostridia</taxon>
        <taxon>Peptostreptococcales</taxon>
        <taxon>Peptostreptococcaceae</taxon>
        <taxon>Peptostreptococcus</taxon>
    </lineage>
</organism>
<evidence type="ECO:0000256" key="1">
    <source>
        <dbReference type="SAM" id="Phobius"/>
    </source>
</evidence>
<evidence type="ECO:0000313" key="2">
    <source>
        <dbReference type="EMBL" id="PSJ31199.1"/>
    </source>
</evidence>
<dbReference type="PANTHER" id="PTHR37314">
    <property type="entry name" value="SLR0142 PROTEIN"/>
    <property type="match status" value="1"/>
</dbReference>
<gene>
    <name evidence="2" type="ORF">UF10_06025</name>
</gene>
<feature type="transmembrane region" description="Helical" evidence="1">
    <location>
        <begin position="199"/>
        <end position="216"/>
    </location>
</feature>
<dbReference type="Proteomes" id="UP000241434">
    <property type="component" value="Unassembled WGS sequence"/>
</dbReference>
<dbReference type="RefSeq" id="WP_106776931.1">
    <property type="nucleotide sequence ID" value="NZ_JYGE01000005.1"/>
</dbReference>
<name>A0A2P7PZN4_9FIRM</name>
<feature type="transmembrane region" description="Helical" evidence="1">
    <location>
        <begin position="58"/>
        <end position="77"/>
    </location>
</feature>